<comment type="caution">
    <text evidence="3">The sequence shown here is derived from an EMBL/GenBank/DDBJ whole genome shotgun (WGS) entry which is preliminary data.</text>
</comment>
<evidence type="ECO:0008006" key="5">
    <source>
        <dbReference type="Google" id="ProtNLM"/>
    </source>
</evidence>
<dbReference type="AlphaFoldDB" id="A0A016SZ24"/>
<feature type="chain" id="PRO_5001490115" description="Zonadhesin" evidence="2">
    <location>
        <begin position="18"/>
        <end position="429"/>
    </location>
</feature>
<evidence type="ECO:0000313" key="4">
    <source>
        <dbReference type="Proteomes" id="UP000024635"/>
    </source>
</evidence>
<keyword evidence="4" id="KW-1185">Reference proteome</keyword>
<reference evidence="4" key="1">
    <citation type="journal article" date="2015" name="Nat. Genet.">
        <title>The genome and transcriptome of the zoonotic hookworm Ancylostoma ceylanicum identify infection-specific gene families.</title>
        <authorList>
            <person name="Schwarz E.M."/>
            <person name="Hu Y."/>
            <person name="Antoshechkin I."/>
            <person name="Miller M.M."/>
            <person name="Sternberg P.W."/>
            <person name="Aroian R.V."/>
        </authorList>
    </citation>
    <scope>NUCLEOTIDE SEQUENCE</scope>
    <source>
        <strain evidence="4">HY135</strain>
    </source>
</reference>
<proteinExistence type="predicted"/>
<evidence type="ECO:0000256" key="2">
    <source>
        <dbReference type="SAM" id="SignalP"/>
    </source>
</evidence>
<dbReference type="OrthoDB" id="5849876at2759"/>
<feature type="signal peptide" evidence="2">
    <location>
        <begin position="1"/>
        <end position="17"/>
    </location>
</feature>
<protein>
    <recommendedName>
        <fullName evidence="5">Zonadhesin</fullName>
    </recommendedName>
</protein>
<keyword evidence="2" id="KW-0732">Signal</keyword>
<sequence>MVLLIFAILHCATLTSAKAIFRFHGAPEYGVMHDDRPASRRQNIVKTTVTSPIDEDVNLNLPHAIDQNTMTNADDRVSNNGEERKLPILRTEAEPAVKPAVQPQSTYVLMRSTDERVEPQREILHAAEVLDVSQSEGRPPPQREVVLRNSLTQVEVIPTDVVPVLITTTTTPIPTTITTTATAQPTSVTNTSEESQKIHDKKEPSLIEQVDEKGRVLEVIDHLPSAKTFVLDVAKDVLPEPAKEELPEESKTVVVASDAPKVEPTSVIPSEQRSKEEEEEADVLPEFDEKADVELEFHDDADIVTTSTPEVVTTSAAPEMTSSVPDTITEATSEELPTSFPDSAEKEFLAEEDIYDLIMFLITLLPEVQEQSRWSRIIAGLQCALRDCRRAFPRLTTVATPVGNGTFIIRRARSECLCSISRSQDPERP</sequence>
<evidence type="ECO:0000313" key="3">
    <source>
        <dbReference type="EMBL" id="EYB95636.1"/>
    </source>
</evidence>
<evidence type="ECO:0000256" key="1">
    <source>
        <dbReference type="SAM" id="MobiDB-lite"/>
    </source>
</evidence>
<organism evidence="3 4">
    <name type="scientific">Ancylostoma ceylanicum</name>
    <dbReference type="NCBI Taxonomy" id="53326"/>
    <lineage>
        <taxon>Eukaryota</taxon>
        <taxon>Metazoa</taxon>
        <taxon>Ecdysozoa</taxon>
        <taxon>Nematoda</taxon>
        <taxon>Chromadorea</taxon>
        <taxon>Rhabditida</taxon>
        <taxon>Rhabditina</taxon>
        <taxon>Rhabditomorpha</taxon>
        <taxon>Strongyloidea</taxon>
        <taxon>Ancylostomatidae</taxon>
        <taxon>Ancylostomatinae</taxon>
        <taxon>Ancylostoma</taxon>
    </lineage>
</organism>
<feature type="region of interest" description="Disordered" evidence="1">
    <location>
        <begin position="242"/>
        <end position="282"/>
    </location>
</feature>
<name>A0A016SZ24_9BILA</name>
<dbReference type="Proteomes" id="UP000024635">
    <property type="component" value="Unassembled WGS sequence"/>
</dbReference>
<dbReference type="EMBL" id="JARK01001493">
    <property type="protein sequence ID" value="EYB95636.1"/>
    <property type="molecule type" value="Genomic_DNA"/>
</dbReference>
<gene>
    <name evidence="3" type="primary">Acey_s0157.g3182</name>
    <name evidence="3" type="ORF">Y032_0157g3182</name>
</gene>
<accession>A0A016SZ24</accession>
<feature type="compositionally biased region" description="Basic and acidic residues" evidence="1">
    <location>
        <begin position="242"/>
        <end position="251"/>
    </location>
</feature>